<evidence type="ECO:0000256" key="1">
    <source>
        <dbReference type="SAM" id="Phobius"/>
    </source>
</evidence>
<reference evidence="2" key="1">
    <citation type="submission" date="2021-01" db="EMBL/GenBank/DDBJ databases">
        <title>Whole genome shotgun sequence of Planobispora rosea NBRC 15558.</title>
        <authorList>
            <person name="Komaki H."/>
            <person name="Tamura T."/>
        </authorList>
    </citation>
    <scope>NUCLEOTIDE SEQUENCE</scope>
    <source>
        <strain evidence="2">NBRC 15558</strain>
    </source>
</reference>
<comment type="caution">
    <text evidence="2">The sequence shown here is derived from an EMBL/GenBank/DDBJ whole genome shotgun (WGS) entry which is preliminary data.</text>
</comment>
<keyword evidence="1" id="KW-0812">Transmembrane</keyword>
<name>A0A8J3WEC3_PLARO</name>
<sequence length="471" mass="49612">MNTHRGDIAGFRLAGRTWISELGTWSSAVSAEGRPVSALRFDSRLIARPGARDRVVGAVVADRRLIQGGLAGLVPVADLIGAQDEVWLLTADPVSPTVTDLLAEAPGAPRPDAGSAATVLAETAQTLLAVHSAGLAHGALHPGAVVIAPGGTALLAERGLVDALHGRPPAPERDVASWASLARGLAATWAASSPRAADLFERTAAIASTRGLAAARDALLTGRDLLPPGFPSRDRLVETVHWWTTRETSPPAGPSVPAQAAPARVDEGEIVTLLHVPEATRAPETGGGRTEDVVMRFGPGVPTETTAERIWRAGRDQQPTVLPGERLRTVRPPAVRRRRTVLSSVILALMVVAGLIAWLLRGAAAPLAVSEVEVITPKKVQGCDTTVKIRGVLTTNGEAGEIHYQWKRSDRRAPIEQTDTVAAGETSHEVSLEWTVKGEGTFKGTATLRLLSPVPEGAKIEDRASFTYKCS</sequence>
<dbReference type="AlphaFoldDB" id="A0A8J3WEC3"/>
<accession>A0A8J3WEC3</accession>
<protein>
    <submittedName>
        <fullName evidence="2">Uncharacterized protein</fullName>
    </submittedName>
</protein>
<keyword evidence="1" id="KW-1133">Transmembrane helix</keyword>
<gene>
    <name evidence="2" type="ORF">Pro02_41350</name>
</gene>
<dbReference type="Gene3D" id="1.10.510.10">
    <property type="entry name" value="Transferase(Phosphotransferase) domain 1"/>
    <property type="match status" value="1"/>
</dbReference>
<dbReference type="Proteomes" id="UP000655044">
    <property type="component" value="Unassembled WGS sequence"/>
</dbReference>
<proteinExistence type="predicted"/>
<evidence type="ECO:0000313" key="3">
    <source>
        <dbReference type="Proteomes" id="UP000655044"/>
    </source>
</evidence>
<keyword evidence="3" id="KW-1185">Reference proteome</keyword>
<keyword evidence="1" id="KW-0472">Membrane</keyword>
<feature type="transmembrane region" description="Helical" evidence="1">
    <location>
        <begin position="341"/>
        <end position="360"/>
    </location>
</feature>
<evidence type="ECO:0000313" key="2">
    <source>
        <dbReference type="EMBL" id="GIH85727.1"/>
    </source>
</evidence>
<dbReference type="EMBL" id="BOOI01000038">
    <property type="protein sequence ID" value="GIH85727.1"/>
    <property type="molecule type" value="Genomic_DNA"/>
</dbReference>
<dbReference type="RefSeq" id="WP_189242714.1">
    <property type="nucleotide sequence ID" value="NZ_BMQP01000020.1"/>
</dbReference>
<organism evidence="2 3">
    <name type="scientific">Planobispora rosea</name>
    <dbReference type="NCBI Taxonomy" id="35762"/>
    <lineage>
        <taxon>Bacteria</taxon>
        <taxon>Bacillati</taxon>
        <taxon>Actinomycetota</taxon>
        <taxon>Actinomycetes</taxon>
        <taxon>Streptosporangiales</taxon>
        <taxon>Streptosporangiaceae</taxon>
        <taxon>Planobispora</taxon>
    </lineage>
</organism>